<evidence type="ECO:0000256" key="1">
    <source>
        <dbReference type="SAM" id="MobiDB-lite"/>
    </source>
</evidence>
<proteinExistence type="predicted"/>
<reference evidence="2 3" key="1">
    <citation type="submission" date="2021-04" db="EMBL/GenBank/DDBJ databases">
        <title>Genome analysis of Polyangium sp.</title>
        <authorList>
            <person name="Li Y."/>
            <person name="Wang J."/>
        </authorList>
    </citation>
    <scope>NUCLEOTIDE SEQUENCE [LARGE SCALE GENOMIC DNA]</scope>
    <source>
        <strain evidence="2 3">SDU14</strain>
    </source>
</reference>
<name>A0A9X3XGP6_9BACT</name>
<accession>A0A9X3XGP6</accession>
<evidence type="ECO:0000313" key="2">
    <source>
        <dbReference type="EMBL" id="MDC3988768.1"/>
    </source>
</evidence>
<sequence length="229" mass="22076">MDENLMGSGGGGGSGSGESLGGSGGGSEPLSGGGGSGGSACDIPEVCNGIDDDCDGKADEDIAGLGSPCNTGLLGVCIEGVSGCDGGESFCSATIAPTDEVCDGLDNDCDGETDEDNPGSGGSCDTGELGPCAAGIVVCAAGALACMPSAFPQAEVCGDLLDNDCNGQVDEGCNAGPPLCAHDPCTPGDKLDPLCDPCVNAVCVIDKTCCKSAWDVFCVGTAQVHCACP</sequence>
<keyword evidence="3" id="KW-1185">Reference proteome</keyword>
<feature type="region of interest" description="Disordered" evidence="1">
    <location>
        <begin position="1"/>
        <end position="38"/>
    </location>
</feature>
<dbReference type="Pfam" id="PF11617">
    <property type="entry name" value="Cu-binding_MopE"/>
    <property type="match status" value="3"/>
</dbReference>
<gene>
    <name evidence="2" type="ORF">KEG57_50350</name>
</gene>
<dbReference type="Proteomes" id="UP001151081">
    <property type="component" value="Unassembled WGS sequence"/>
</dbReference>
<organism evidence="2 3">
    <name type="scientific">Polyangium jinanense</name>
    <dbReference type="NCBI Taxonomy" id="2829994"/>
    <lineage>
        <taxon>Bacteria</taxon>
        <taxon>Pseudomonadati</taxon>
        <taxon>Myxococcota</taxon>
        <taxon>Polyangia</taxon>
        <taxon>Polyangiales</taxon>
        <taxon>Polyangiaceae</taxon>
        <taxon>Polyangium</taxon>
    </lineage>
</organism>
<protein>
    <submittedName>
        <fullName evidence="2">Uncharacterized protein</fullName>
    </submittedName>
</protein>
<dbReference type="AlphaFoldDB" id="A0A9X3XGP6"/>
<feature type="compositionally biased region" description="Gly residues" evidence="1">
    <location>
        <begin position="7"/>
        <end position="38"/>
    </location>
</feature>
<dbReference type="InterPro" id="IPR021655">
    <property type="entry name" value="Put_metal-bd"/>
</dbReference>
<dbReference type="EMBL" id="JAGTJJ010000082">
    <property type="protein sequence ID" value="MDC3988768.1"/>
    <property type="molecule type" value="Genomic_DNA"/>
</dbReference>
<evidence type="ECO:0000313" key="3">
    <source>
        <dbReference type="Proteomes" id="UP001151081"/>
    </source>
</evidence>
<dbReference type="RefSeq" id="WP_272459911.1">
    <property type="nucleotide sequence ID" value="NZ_JAGTJJ010000082.1"/>
</dbReference>
<comment type="caution">
    <text evidence="2">The sequence shown here is derived from an EMBL/GenBank/DDBJ whole genome shotgun (WGS) entry which is preliminary data.</text>
</comment>